<dbReference type="Pfam" id="PF24916">
    <property type="entry name" value="HEAT_GCN1_fung"/>
    <property type="match status" value="1"/>
</dbReference>
<organism evidence="5 6">
    <name type="scientific">Exidia glandulosa HHB12029</name>
    <dbReference type="NCBI Taxonomy" id="1314781"/>
    <lineage>
        <taxon>Eukaryota</taxon>
        <taxon>Fungi</taxon>
        <taxon>Dikarya</taxon>
        <taxon>Basidiomycota</taxon>
        <taxon>Agaricomycotina</taxon>
        <taxon>Agaricomycetes</taxon>
        <taxon>Auriculariales</taxon>
        <taxon>Exidiaceae</taxon>
        <taxon>Exidia</taxon>
    </lineage>
</organism>
<dbReference type="Proteomes" id="UP000077266">
    <property type="component" value="Unassembled WGS sequence"/>
</dbReference>
<reference evidence="5 6" key="1">
    <citation type="journal article" date="2016" name="Mol. Biol. Evol.">
        <title>Comparative Genomics of Early-Diverging Mushroom-Forming Fungi Provides Insights into the Origins of Lignocellulose Decay Capabilities.</title>
        <authorList>
            <person name="Nagy L.G."/>
            <person name="Riley R."/>
            <person name="Tritt A."/>
            <person name="Adam C."/>
            <person name="Daum C."/>
            <person name="Floudas D."/>
            <person name="Sun H."/>
            <person name="Yadav J.S."/>
            <person name="Pangilinan J."/>
            <person name="Larsson K.H."/>
            <person name="Matsuura K."/>
            <person name="Barry K."/>
            <person name="Labutti K."/>
            <person name="Kuo R."/>
            <person name="Ohm R.A."/>
            <person name="Bhattacharya S.S."/>
            <person name="Shirouzu T."/>
            <person name="Yoshinaga Y."/>
            <person name="Martin F.M."/>
            <person name="Grigoriev I.V."/>
            <person name="Hibbett D.S."/>
        </authorList>
    </citation>
    <scope>NUCLEOTIDE SEQUENCE [LARGE SCALE GENOMIC DNA]</scope>
    <source>
        <strain evidence="5 6">HHB12029</strain>
    </source>
</reference>
<feature type="compositionally biased region" description="Polar residues" evidence="2">
    <location>
        <begin position="1072"/>
        <end position="1095"/>
    </location>
</feature>
<feature type="compositionally biased region" description="Acidic residues" evidence="2">
    <location>
        <begin position="985"/>
        <end position="1002"/>
    </location>
</feature>
<feature type="compositionally biased region" description="Acidic residues" evidence="2">
    <location>
        <begin position="1106"/>
        <end position="1139"/>
    </location>
</feature>
<name>A0A166B387_EXIGL</name>
<dbReference type="InterPro" id="IPR022716">
    <property type="entry name" value="Gcn1_N"/>
</dbReference>
<feature type="compositionally biased region" description="Polar residues" evidence="2">
    <location>
        <begin position="959"/>
        <end position="970"/>
    </location>
</feature>
<dbReference type="OrthoDB" id="5148094at2759"/>
<protein>
    <submittedName>
        <fullName evidence="5">Uncharacterized protein</fullName>
    </submittedName>
</protein>
<keyword evidence="1" id="KW-0677">Repeat</keyword>
<dbReference type="PANTHER" id="PTHR23346">
    <property type="entry name" value="TRANSLATIONAL ACTIVATOR GCN1-RELATED"/>
    <property type="match status" value="1"/>
</dbReference>
<keyword evidence="6" id="KW-1185">Reference proteome</keyword>
<dbReference type="STRING" id="1314781.A0A166B387"/>
<evidence type="ECO:0000256" key="2">
    <source>
        <dbReference type="SAM" id="MobiDB-lite"/>
    </source>
</evidence>
<dbReference type="GO" id="GO:0006417">
    <property type="term" value="P:regulation of translation"/>
    <property type="evidence" value="ECO:0007669"/>
    <property type="project" value="TreeGrafter"/>
</dbReference>
<feature type="region of interest" description="Disordered" evidence="2">
    <location>
        <begin position="1181"/>
        <end position="1239"/>
    </location>
</feature>
<dbReference type="GO" id="GO:0019887">
    <property type="term" value="F:protein kinase regulator activity"/>
    <property type="evidence" value="ECO:0007669"/>
    <property type="project" value="TreeGrafter"/>
</dbReference>
<feature type="region of interest" description="Disordered" evidence="2">
    <location>
        <begin position="942"/>
        <end position="1049"/>
    </location>
</feature>
<feature type="compositionally biased region" description="Basic and acidic residues" evidence="2">
    <location>
        <begin position="1140"/>
        <end position="1150"/>
    </location>
</feature>
<evidence type="ECO:0000313" key="6">
    <source>
        <dbReference type="Proteomes" id="UP000077266"/>
    </source>
</evidence>
<dbReference type="GO" id="GO:0034198">
    <property type="term" value="P:cellular response to amino acid starvation"/>
    <property type="evidence" value="ECO:0007669"/>
    <property type="project" value="TreeGrafter"/>
</dbReference>
<evidence type="ECO:0000313" key="5">
    <source>
        <dbReference type="EMBL" id="KZV97519.1"/>
    </source>
</evidence>
<dbReference type="EMBL" id="KV425929">
    <property type="protein sequence ID" value="KZV97519.1"/>
    <property type="molecule type" value="Genomic_DNA"/>
</dbReference>
<gene>
    <name evidence="5" type="ORF">EXIGLDRAFT_703179</name>
</gene>
<feature type="domain" description="Gcn1 N-terminal" evidence="3">
    <location>
        <begin position="39"/>
        <end position="228"/>
    </location>
</feature>
<dbReference type="GO" id="GO:0005829">
    <property type="term" value="C:cytosol"/>
    <property type="evidence" value="ECO:0007669"/>
    <property type="project" value="TreeGrafter"/>
</dbReference>
<dbReference type="Pfam" id="PF12074">
    <property type="entry name" value="Gcn1_N"/>
    <property type="match status" value="1"/>
</dbReference>
<feature type="domain" description="GCN1-like HEAT repeats" evidence="4">
    <location>
        <begin position="431"/>
        <end position="549"/>
    </location>
</feature>
<feature type="compositionally biased region" description="Low complexity" evidence="2">
    <location>
        <begin position="1201"/>
        <end position="1217"/>
    </location>
</feature>
<feature type="region of interest" description="Disordered" evidence="2">
    <location>
        <begin position="759"/>
        <end position="836"/>
    </location>
</feature>
<evidence type="ECO:0000259" key="4">
    <source>
        <dbReference type="Pfam" id="PF24916"/>
    </source>
</evidence>
<proteinExistence type="predicted"/>
<accession>A0A166B387</accession>
<feature type="compositionally biased region" description="Basic and acidic residues" evidence="2">
    <location>
        <begin position="1220"/>
        <end position="1239"/>
    </location>
</feature>
<dbReference type="PANTHER" id="PTHR23346:SF7">
    <property type="entry name" value="STALLED RIBOSOME SENSOR GCN1"/>
    <property type="match status" value="1"/>
</dbReference>
<feature type="region of interest" description="Disordered" evidence="2">
    <location>
        <begin position="868"/>
        <end position="902"/>
    </location>
</feature>
<dbReference type="InterPro" id="IPR056809">
    <property type="entry name" value="HEAT_GCN1_fung"/>
</dbReference>
<sequence length="1444" mass="155870">MRLFFACLPSESAHEKVVAVLTFCKTGSAEHRAVFPLEVYVAFAVLLGGKPREPFAKSAPSLVAVLGTAQKPSFLVLDKVYTKLNTIDKERWLLRAAQAATTAFSTELTSAKATEHRHHLGAVFIHLVLSSPRLETCRVAVDALKAVVKAAPNVGSVMLREALSRRDTSDGKRYQIVLGAAAPDPTTDDALKEDRVVELIVLAHARGIYVDRYCPSCGLDPPALAEKHVERLLALVLDSNQSEEARMSAVTTLTGIQPTLFLPRFIARIREALDPSKLRTLSEEDLEIWRTPEGVLCIDVLAAAKKGNAVSKAPGKGKDADNQKWEAELRESLAAKKKTSVASLSKADQAIVNAQLANESDIRRRVDGVRKELEAGLELVRRVVRARKSEFLPYLGTLSALLLEKDGVVAVGSVLVGRKGIDAFLDLADCCTDRLGVFNHSLGVATLRALKIDGLPEDMTVEPLDGLLLRVLYRLRSLGEREPLDPASLTVASLMLSAVISAGGIGAADAEEALEQLALVVDILSFHCPSFAEPTYPRLETLRDLVRVIKHHPQLAKNAVSALLAASEATARSTDAHSPEKAHRAVVVALKAVVKAVPIVGRVVLRGALSRRDTSDGNPYTLLLGTAAPDPATEDALKEDLRSNLSFVLASARSIPQAKFACAQSWDSTSWPGLGVEFGSRQTSVSGSIKRAGRGRAFELTVFTGYLRLPNAMDAPYTQTLNEMYDWPADGRQQGTADPQAIAAGVQVHEYTAQPAAYQDRAPHAVDTPSSTSTPTRNSHRAHPYARSAAARGHPSPAPRPGNLSVPTRRRQQRQTRRDFMDARNSGALGHMERGDPANDAAEAWAVALVQLRRRNERAAMDYNLAQSAVQPSTSSARDDTQTVKLSPRVPAQPEPVVDDEQLYDEPMDLSDDESQSARGQDGAELEDAVAVKAVDVDGSDEAVASGYGGAGLDESVVDDQTSAQPSTSSAPVPAQPEPVVENEQLYDEPMDCSEDPEDLEVESASGQDGSEVEDAVTVKDIGVGVDTSASIDQDRVDASAKEDASAYTDAGVTDEAAVLVECVVDDESFAEPSTGSVRADGSSSMDEPESTTGTRDGAHAKDQEPEHDEDSDEFEPLDEGVVVDEDDLFEEDDGMGWDDEAKVDSDASARHNELAAITYYGVGRSQNPHDEANAEELRAENVGASTSGSRDGADFDFNDFDAPPADAPSPASSDSSESTVRDTTPRPEERTTSMTEEERARAELLDLLAWVHQYQECTLENRPPGTVLAVICLSSAIETLKVERVVKEDGEEDENGLVITVVDSDQCVRTFKQCYADTLSDLHMAPPIRKCKAVFLGDTLLHEHYYAFNTLKLPVATDLTIEMTGTEDAPVWDLADEVVFDMPGLQKITLSAAKRVTLPAEKAVTFVRRNVVYECDCDPGCDCERNRSVPVRLQNVIIPGLKV</sequence>
<evidence type="ECO:0000259" key="3">
    <source>
        <dbReference type="Pfam" id="PF12074"/>
    </source>
</evidence>
<dbReference type="InParanoid" id="A0A166B387"/>
<feature type="compositionally biased region" description="Basic and acidic residues" evidence="2">
    <location>
        <begin position="1033"/>
        <end position="1045"/>
    </location>
</feature>
<feature type="region of interest" description="Disordered" evidence="2">
    <location>
        <begin position="1067"/>
        <end position="1150"/>
    </location>
</feature>
<evidence type="ECO:0000256" key="1">
    <source>
        <dbReference type="ARBA" id="ARBA00022737"/>
    </source>
</evidence>